<reference evidence="1" key="1">
    <citation type="submission" date="2020-08" db="EMBL/GenBank/DDBJ databases">
        <title>Multicomponent nature underlies the extraordinary mechanical properties of spider dragline silk.</title>
        <authorList>
            <person name="Kono N."/>
            <person name="Nakamura H."/>
            <person name="Mori M."/>
            <person name="Yoshida Y."/>
            <person name="Ohtoshi R."/>
            <person name="Malay A.D."/>
            <person name="Moran D.A.P."/>
            <person name="Tomita M."/>
            <person name="Numata K."/>
            <person name="Arakawa K."/>
        </authorList>
    </citation>
    <scope>NUCLEOTIDE SEQUENCE</scope>
</reference>
<dbReference type="Proteomes" id="UP000887013">
    <property type="component" value="Unassembled WGS sequence"/>
</dbReference>
<evidence type="ECO:0000313" key="1">
    <source>
        <dbReference type="EMBL" id="GFT16810.1"/>
    </source>
</evidence>
<sequence>MVHGKRRKIKASLSVQSSLYTCFLGFRCVMVTPEFITCNDVFQKYGIFLIMDQVLETGPFGASDDQGNRTTVHCSDLDASMYSFTFDQFPLPQIVFTVQHHMQCTPPTALYILVRWNCYSCSHSDKIAHAHFSFGQPDRCLKLQPSAVMKA</sequence>
<organism evidence="1 2">
    <name type="scientific">Nephila pilipes</name>
    <name type="common">Giant wood spider</name>
    <name type="synonym">Nephila maculata</name>
    <dbReference type="NCBI Taxonomy" id="299642"/>
    <lineage>
        <taxon>Eukaryota</taxon>
        <taxon>Metazoa</taxon>
        <taxon>Ecdysozoa</taxon>
        <taxon>Arthropoda</taxon>
        <taxon>Chelicerata</taxon>
        <taxon>Arachnida</taxon>
        <taxon>Araneae</taxon>
        <taxon>Araneomorphae</taxon>
        <taxon>Entelegynae</taxon>
        <taxon>Araneoidea</taxon>
        <taxon>Nephilidae</taxon>
        <taxon>Nephila</taxon>
    </lineage>
</organism>
<protein>
    <submittedName>
        <fullName evidence="1">Uncharacterized protein</fullName>
    </submittedName>
</protein>
<evidence type="ECO:0000313" key="2">
    <source>
        <dbReference type="Proteomes" id="UP000887013"/>
    </source>
</evidence>
<name>A0A8X6TI20_NEPPI</name>
<accession>A0A8X6TI20</accession>
<gene>
    <name evidence="1" type="ORF">NPIL_436181</name>
</gene>
<dbReference type="AlphaFoldDB" id="A0A8X6TI20"/>
<proteinExistence type="predicted"/>
<dbReference type="EMBL" id="BMAW01058551">
    <property type="protein sequence ID" value="GFT16810.1"/>
    <property type="molecule type" value="Genomic_DNA"/>
</dbReference>
<keyword evidence="2" id="KW-1185">Reference proteome</keyword>
<comment type="caution">
    <text evidence="1">The sequence shown here is derived from an EMBL/GenBank/DDBJ whole genome shotgun (WGS) entry which is preliminary data.</text>
</comment>